<keyword evidence="2" id="KW-0472">Membrane</keyword>
<dbReference type="Proteomes" id="UP000821837">
    <property type="component" value="Chromosome 1"/>
</dbReference>
<accession>A0A9D4TBM3</accession>
<organism evidence="3 4">
    <name type="scientific">Rhipicephalus sanguineus</name>
    <name type="common">Brown dog tick</name>
    <name type="synonym">Ixodes sanguineus</name>
    <dbReference type="NCBI Taxonomy" id="34632"/>
    <lineage>
        <taxon>Eukaryota</taxon>
        <taxon>Metazoa</taxon>
        <taxon>Ecdysozoa</taxon>
        <taxon>Arthropoda</taxon>
        <taxon>Chelicerata</taxon>
        <taxon>Arachnida</taxon>
        <taxon>Acari</taxon>
        <taxon>Parasitiformes</taxon>
        <taxon>Ixodida</taxon>
        <taxon>Ixodoidea</taxon>
        <taxon>Ixodidae</taxon>
        <taxon>Rhipicephalinae</taxon>
        <taxon>Rhipicephalus</taxon>
        <taxon>Rhipicephalus</taxon>
    </lineage>
</organism>
<evidence type="ECO:0000256" key="2">
    <source>
        <dbReference type="SAM" id="Phobius"/>
    </source>
</evidence>
<name>A0A9D4TBM3_RHISA</name>
<feature type="transmembrane region" description="Helical" evidence="2">
    <location>
        <begin position="182"/>
        <end position="205"/>
    </location>
</feature>
<sequence>MKSGESLGSPPPMYTTESDEASDGEVLPPYPTQAPASAAGPARPPLSRSPATVKHTEAVDGHIWPRPMRIPASMRPIESVDGHIWPHPTQTPRPVMPIEAIEGPAWPRPMRAPASTLPAERHNGLPDVHRLPGSGDRGVPELAMDEQEYWRQQQGGGEALAAPAMDGTFPVYRRNTISLSRACLTFVVLVVVIMTCYIIGTRLVFLSKWSPASLINSFYGPSRNTATRGTPQPPVWR</sequence>
<reference evidence="3" key="1">
    <citation type="journal article" date="2020" name="Cell">
        <title>Large-Scale Comparative Analyses of Tick Genomes Elucidate Their Genetic Diversity and Vector Capacities.</title>
        <authorList>
            <consortium name="Tick Genome and Microbiome Consortium (TIGMIC)"/>
            <person name="Jia N."/>
            <person name="Wang J."/>
            <person name="Shi W."/>
            <person name="Du L."/>
            <person name="Sun Y."/>
            <person name="Zhan W."/>
            <person name="Jiang J.F."/>
            <person name="Wang Q."/>
            <person name="Zhang B."/>
            <person name="Ji P."/>
            <person name="Bell-Sakyi L."/>
            <person name="Cui X.M."/>
            <person name="Yuan T.T."/>
            <person name="Jiang B.G."/>
            <person name="Yang W.F."/>
            <person name="Lam T.T."/>
            <person name="Chang Q.C."/>
            <person name="Ding S.J."/>
            <person name="Wang X.J."/>
            <person name="Zhu J.G."/>
            <person name="Ruan X.D."/>
            <person name="Zhao L."/>
            <person name="Wei J.T."/>
            <person name="Ye R.Z."/>
            <person name="Que T.C."/>
            <person name="Du C.H."/>
            <person name="Zhou Y.H."/>
            <person name="Cheng J.X."/>
            <person name="Dai P.F."/>
            <person name="Guo W.B."/>
            <person name="Han X.H."/>
            <person name="Huang E.J."/>
            <person name="Li L.F."/>
            <person name="Wei W."/>
            <person name="Gao Y.C."/>
            <person name="Liu J.Z."/>
            <person name="Shao H.Z."/>
            <person name="Wang X."/>
            <person name="Wang C.C."/>
            <person name="Yang T.C."/>
            <person name="Huo Q.B."/>
            <person name="Li W."/>
            <person name="Chen H.Y."/>
            <person name="Chen S.E."/>
            <person name="Zhou L.G."/>
            <person name="Ni X.B."/>
            <person name="Tian J.H."/>
            <person name="Sheng Y."/>
            <person name="Liu T."/>
            <person name="Pan Y.S."/>
            <person name="Xia L.Y."/>
            <person name="Li J."/>
            <person name="Zhao F."/>
            <person name="Cao W.C."/>
        </authorList>
    </citation>
    <scope>NUCLEOTIDE SEQUENCE</scope>
    <source>
        <strain evidence="3">Rsan-2018</strain>
    </source>
</reference>
<feature type="compositionally biased region" description="Low complexity" evidence="1">
    <location>
        <begin position="34"/>
        <end position="51"/>
    </location>
</feature>
<dbReference type="AlphaFoldDB" id="A0A9D4TBM3"/>
<keyword evidence="4" id="KW-1185">Reference proteome</keyword>
<proteinExistence type="predicted"/>
<evidence type="ECO:0000313" key="4">
    <source>
        <dbReference type="Proteomes" id="UP000821837"/>
    </source>
</evidence>
<keyword evidence="2" id="KW-1133">Transmembrane helix</keyword>
<comment type="caution">
    <text evidence="3">The sequence shown here is derived from an EMBL/GenBank/DDBJ whole genome shotgun (WGS) entry which is preliminary data.</text>
</comment>
<gene>
    <name evidence="3" type="ORF">HPB52_021533</name>
</gene>
<dbReference type="VEuPathDB" id="VectorBase:RSAN_037287"/>
<evidence type="ECO:0000256" key="1">
    <source>
        <dbReference type="SAM" id="MobiDB-lite"/>
    </source>
</evidence>
<protein>
    <submittedName>
        <fullName evidence="3">Uncharacterized protein</fullName>
    </submittedName>
</protein>
<feature type="region of interest" description="Disordered" evidence="1">
    <location>
        <begin position="1"/>
        <end position="56"/>
    </location>
</feature>
<keyword evidence="2" id="KW-0812">Transmembrane</keyword>
<dbReference type="EMBL" id="JABSTV010001245">
    <property type="protein sequence ID" value="KAH7984488.1"/>
    <property type="molecule type" value="Genomic_DNA"/>
</dbReference>
<reference evidence="3" key="2">
    <citation type="submission" date="2021-09" db="EMBL/GenBank/DDBJ databases">
        <authorList>
            <person name="Jia N."/>
            <person name="Wang J."/>
            <person name="Shi W."/>
            <person name="Du L."/>
            <person name="Sun Y."/>
            <person name="Zhan W."/>
            <person name="Jiang J."/>
            <person name="Wang Q."/>
            <person name="Zhang B."/>
            <person name="Ji P."/>
            <person name="Sakyi L.B."/>
            <person name="Cui X."/>
            <person name="Yuan T."/>
            <person name="Jiang B."/>
            <person name="Yang W."/>
            <person name="Lam T.T.-Y."/>
            <person name="Chang Q."/>
            <person name="Ding S."/>
            <person name="Wang X."/>
            <person name="Zhu J."/>
            <person name="Ruan X."/>
            <person name="Zhao L."/>
            <person name="Wei J."/>
            <person name="Que T."/>
            <person name="Du C."/>
            <person name="Cheng J."/>
            <person name="Dai P."/>
            <person name="Han X."/>
            <person name="Huang E."/>
            <person name="Gao Y."/>
            <person name="Liu J."/>
            <person name="Shao H."/>
            <person name="Ye R."/>
            <person name="Li L."/>
            <person name="Wei W."/>
            <person name="Wang X."/>
            <person name="Wang C."/>
            <person name="Huo Q."/>
            <person name="Li W."/>
            <person name="Guo W."/>
            <person name="Chen H."/>
            <person name="Chen S."/>
            <person name="Zhou L."/>
            <person name="Zhou L."/>
            <person name="Ni X."/>
            <person name="Tian J."/>
            <person name="Zhou Y."/>
            <person name="Sheng Y."/>
            <person name="Liu T."/>
            <person name="Pan Y."/>
            <person name="Xia L."/>
            <person name="Li J."/>
            <person name="Zhao F."/>
            <person name="Cao W."/>
        </authorList>
    </citation>
    <scope>NUCLEOTIDE SEQUENCE</scope>
    <source>
        <strain evidence="3">Rsan-2018</strain>
        <tissue evidence="3">Larvae</tissue>
    </source>
</reference>
<evidence type="ECO:0000313" key="3">
    <source>
        <dbReference type="EMBL" id="KAH7984488.1"/>
    </source>
</evidence>